<dbReference type="InterPro" id="IPR051929">
    <property type="entry name" value="VirAsm_ModProt"/>
</dbReference>
<dbReference type="Gene3D" id="3.40.140.10">
    <property type="entry name" value="Cytidine Deaminase, domain 2"/>
    <property type="match status" value="1"/>
</dbReference>
<keyword evidence="10" id="KW-1185">Reference proteome</keyword>
<reference evidence="8 10" key="3">
    <citation type="submission" date="2018-04" db="EMBL/GenBank/DDBJ databases">
        <title>Transcriptomics of ammonia oxidizing archaea.</title>
        <authorList>
            <person name="Carini P."/>
        </authorList>
    </citation>
    <scope>NUCLEOTIDE SEQUENCE [LARGE SCALE GENOMIC DNA]</scope>
    <source>
        <strain evidence="8 10">U25</strain>
    </source>
</reference>
<dbReference type="GO" id="GO:0008235">
    <property type="term" value="F:metalloexopeptidase activity"/>
    <property type="evidence" value="ECO:0007669"/>
    <property type="project" value="TreeGrafter"/>
</dbReference>
<dbReference type="EMBL" id="LXWN01000001">
    <property type="protein sequence ID" value="PTL87773.1"/>
    <property type="molecule type" value="Genomic_DNA"/>
</dbReference>
<evidence type="ECO:0000256" key="5">
    <source>
        <dbReference type="ARBA" id="ARBA00023049"/>
    </source>
</evidence>
<gene>
    <name evidence="8" type="ORF">A7X95_00340</name>
    <name evidence="7" type="ORF">T478_0503</name>
</gene>
<protein>
    <submittedName>
        <fullName evidence="7">JAB1/Mov34/MPN/PAD-1 ubiquitin protease</fullName>
    </submittedName>
</protein>
<keyword evidence="1 7" id="KW-0645">Protease</keyword>
<dbReference type="InterPro" id="IPR000555">
    <property type="entry name" value="JAMM/MPN+_dom"/>
</dbReference>
<evidence type="ECO:0000313" key="7">
    <source>
        <dbReference type="EMBL" id="AJA92133.1"/>
    </source>
</evidence>
<dbReference type="AlphaFoldDB" id="A0A0A7UZX3"/>
<accession>A0A0A7UZX3</accession>
<keyword evidence="5" id="KW-0482">Metalloprotease</keyword>
<evidence type="ECO:0000256" key="4">
    <source>
        <dbReference type="ARBA" id="ARBA00022833"/>
    </source>
</evidence>
<dbReference type="PANTHER" id="PTHR34858">
    <property type="entry name" value="CYSO-CYSTEINE PEPTIDASE"/>
    <property type="match status" value="1"/>
</dbReference>
<dbReference type="InterPro" id="IPR028090">
    <property type="entry name" value="JAB_dom_prok"/>
</dbReference>
<evidence type="ECO:0000256" key="2">
    <source>
        <dbReference type="ARBA" id="ARBA00022723"/>
    </source>
</evidence>
<dbReference type="Proteomes" id="UP000241022">
    <property type="component" value="Unassembled WGS sequence"/>
</dbReference>
<dbReference type="KEGG" id="nbv:T478_0503"/>
<reference evidence="7 9" key="1">
    <citation type="journal article" date="2015" name="Proc. Natl. Acad. Sci. U.S.A.">
        <title>Genomic and proteomic characterization of "Candidatus Nitrosopelagicus brevis": An ammonia-oxidizing archaeon from the open ocean.</title>
        <authorList>
            <person name="Santoro A.E."/>
            <person name="Dupont C.L."/>
            <person name="Richter R.A."/>
            <person name="Craig M.T."/>
            <person name="Carini P."/>
            <person name="McIlvin M.R."/>
            <person name="Yang Y."/>
            <person name="Orsi W.D."/>
            <person name="Moran D.M."/>
            <person name="Saito M.A."/>
        </authorList>
    </citation>
    <scope>NUCLEOTIDE SEQUENCE [LARGE SCALE GENOMIC DNA]</scope>
    <source>
        <strain evidence="7">CN25</strain>
        <strain evidence="9">V2</strain>
    </source>
</reference>
<dbReference type="SUPFAM" id="SSF102712">
    <property type="entry name" value="JAB1/MPN domain"/>
    <property type="match status" value="1"/>
</dbReference>
<dbReference type="GO" id="GO:0008270">
    <property type="term" value="F:zinc ion binding"/>
    <property type="evidence" value="ECO:0007669"/>
    <property type="project" value="TreeGrafter"/>
</dbReference>
<dbReference type="Pfam" id="PF14464">
    <property type="entry name" value="Prok-JAB"/>
    <property type="match status" value="1"/>
</dbReference>
<evidence type="ECO:0000313" key="10">
    <source>
        <dbReference type="Proteomes" id="UP000241022"/>
    </source>
</evidence>
<dbReference type="OrthoDB" id="10589at2157"/>
<dbReference type="STRING" id="1410606.T478_0503"/>
<reference evidence="8" key="2">
    <citation type="submission" date="2016-05" db="EMBL/GenBank/DDBJ databases">
        <authorList>
            <person name="Lavstsen T."/>
            <person name="Jespersen J.S."/>
        </authorList>
    </citation>
    <scope>NUCLEOTIDE SEQUENCE [LARGE SCALE GENOMIC DNA]</scope>
    <source>
        <strain evidence="8">U25</strain>
    </source>
</reference>
<dbReference type="Proteomes" id="UP000030944">
    <property type="component" value="Chromosome"/>
</dbReference>
<dbReference type="InterPro" id="IPR037518">
    <property type="entry name" value="MPN"/>
</dbReference>
<proteinExistence type="predicted"/>
<dbReference type="SMART" id="SM00232">
    <property type="entry name" value="JAB_MPN"/>
    <property type="match status" value="1"/>
</dbReference>
<sequence length="150" mass="17294">MDGINNNYTRAFTITIVNKSIILSEKDKEELAKYAEAEKPYESCAILVGNETDENWTVKEIVLTENTTKSEVMFTISPDKEFEVDQKAKESNMEIVCIFHSHPESEAQPSETDKKFMRVNPFPWIIYSGKTKEMNCFILQDENVKQISII</sequence>
<feature type="domain" description="MPN" evidence="6">
    <location>
        <begin position="21"/>
        <end position="150"/>
    </location>
</feature>
<evidence type="ECO:0000256" key="1">
    <source>
        <dbReference type="ARBA" id="ARBA00022670"/>
    </source>
</evidence>
<dbReference type="HOGENOM" id="CLU_116765_4_2_2"/>
<evidence type="ECO:0000259" key="6">
    <source>
        <dbReference type="PROSITE" id="PS50249"/>
    </source>
</evidence>
<evidence type="ECO:0000313" key="8">
    <source>
        <dbReference type="EMBL" id="PTL87773.1"/>
    </source>
</evidence>
<evidence type="ECO:0000256" key="3">
    <source>
        <dbReference type="ARBA" id="ARBA00022801"/>
    </source>
</evidence>
<name>A0A0A7UZX3_9ARCH</name>
<keyword evidence="2" id="KW-0479">Metal-binding</keyword>
<dbReference type="CDD" id="cd08070">
    <property type="entry name" value="MPN_like"/>
    <property type="match status" value="1"/>
</dbReference>
<keyword evidence="3" id="KW-0378">Hydrolase</keyword>
<evidence type="ECO:0000313" key="9">
    <source>
        <dbReference type="Proteomes" id="UP000030944"/>
    </source>
</evidence>
<organism evidence="7 9">
    <name type="scientific">Candidatus Nitrosopelagicus brevis</name>
    <dbReference type="NCBI Taxonomy" id="1410606"/>
    <lineage>
        <taxon>Archaea</taxon>
        <taxon>Nitrososphaerota</taxon>
    </lineage>
</organism>
<dbReference type="GO" id="GO:0006508">
    <property type="term" value="P:proteolysis"/>
    <property type="evidence" value="ECO:0007669"/>
    <property type="project" value="UniProtKB-KW"/>
</dbReference>
<dbReference type="PANTHER" id="PTHR34858:SF1">
    <property type="entry name" value="CYSO-CYSTEINE PEPTIDASE"/>
    <property type="match status" value="1"/>
</dbReference>
<dbReference type="PROSITE" id="PS50249">
    <property type="entry name" value="MPN"/>
    <property type="match status" value="1"/>
</dbReference>
<dbReference type="EMBL" id="CP007026">
    <property type="protein sequence ID" value="AJA92133.1"/>
    <property type="molecule type" value="Genomic_DNA"/>
</dbReference>
<keyword evidence="4" id="KW-0862">Zinc</keyword>